<evidence type="ECO:0000313" key="2">
    <source>
        <dbReference type="EMBL" id="CAF0849190.1"/>
    </source>
</evidence>
<keyword evidence="3" id="KW-1185">Reference proteome</keyword>
<feature type="region of interest" description="Disordered" evidence="1">
    <location>
        <begin position="258"/>
        <end position="292"/>
    </location>
</feature>
<feature type="compositionally biased region" description="Basic and acidic residues" evidence="1">
    <location>
        <begin position="52"/>
        <end position="66"/>
    </location>
</feature>
<feature type="compositionally biased region" description="Polar residues" evidence="1">
    <location>
        <begin position="68"/>
        <end position="79"/>
    </location>
</feature>
<reference evidence="2" key="1">
    <citation type="submission" date="2021-02" db="EMBL/GenBank/DDBJ databases">
        <authorList>
            <person name="Nowell W R."/>
        </authorList>
    </citation>
    <scope>NUCLEOTIDE SEQUENCE</scope>
    <source>
        <strain evidence="2">Ploen Becks lab</strain>
    </source>
</reference>
<name>A0A813WC31_9BILA</name>
<evidence type="ECO:0000256" key="1">
    <source>
        <dbReference type="SAM" id="MobiDB-lite"/>
    </source>
</evidence>
<feature type="region of interest" description="Disordered" evidence="1">
    <location>
        <begin position="41"/>
        <end position="104"/>
    </location>
</feature>
<organism evidence="2 3">
    <name type="scientific">Brachionus calyciflorus</name>
    <dbReference type="NCBI Taxonomy" id="104777"/>
    <lineage>
        <taxon>Eukaryota</taxon>
        <taxon>Metazoa</taxon>
        <taxon>Spiralia</taxon>
        <taxon>Gnathifera</taxon>
        <taxon>Rotifera</taxon>
        <taxon>Eurotatoria</taxon>
        <taxon>Monogononta</taxon>
        <taxon>Pseudotrocha</taxon>
        <taxon>Ploima</taxon>
        <taxon>Brachionidae</taxon>
        <taxon>Brachionus</taxon>
    </lineage>
</organism>
<comment type="caution">
    <text evidence="2">The sequence shown here is derived from an EMBL/GenBank/DDBJ whole genome shotgun (WGS) entry which is preliminary data.</text>
</comment>
<dbReference type="Proteomes" id="UP000663879">
    <property type="component" value="Unassembled WGS sequence"/>
</dbReference>
<dbReference type="OrthoDB" id="10509770at2759"/>
<accession>A0A813WC31</accession>
<protein>
    <submittedName>
        <fullName evidence="2">Uncharacterized protein</fullName>
    </submittedName>
</protein>
<evidence type="ECO:0000313" key="3">
    <source>
        <dbReference type="Proteomes" id="UP000663879"/>
    </source>
</evidence>
<dbReference type="EMBL" id="CAJNOC010001258">
    <property type="protein sequence ID" value="CAF0849190.1"/>
    <property type="molecule type" value="Genomic_DNA"/>
</dbReference>
<sequence length="420" mass="48667">MDSQNEVVIIEDDDDDKKALTKINLNIDELSHNVNLNENTQGFVTQVNSPEPADKERLSPVSDKSKNSHQFQSNQKALQNNEEKRKFSNKKKKSLDPSNEPKNLKLLNQKEYDFVIPALKSATNSFISAHQNLNNNNNLKDDSKKSFEFFPEINIENSKYNPKNVFDKNVYVSFLTKKVQSELRSKKNESYLKQNYFTMENKPLKSGKLTKLNNSFNYELSSNENFNEIEETDKSAKDDKPKHSGFIMPIRPSFKIKSKNKSRSNDFLIVDAPKRNKPKPKSSTALGDEKDLNKERVQSRFTENLRMTENKPGRKVIDLNVVSNQSVLSSHYLNKPVSRLSDLKLNEKWPSSTMYKFTIQTNPWVKSFKEKSYANEINSSLRELSSDDLKRNSLNYVLMHSKHENKNTQNFFPNIKQIFS</sequence>
<dbReference type="AlphaFoldDB" id="A0A813WC31"/>
<gene>
    <name evidence="2" type="ORF">OXX778_LOCUS8857</name>
</gene>
<proteinExistence type="predicted"/>